<dbReference type="Proteomes" id="UP000177026">
    <property type="component" value="Unassembled WGS sequence"/>
</dbReference>
<name>A0A1F7GMD0_9BACT</name>
<proteinExistence type="predicted"/>
<evidence type="ECO:0000256" key="2">
    <source>
        <dbReference type="ARBA" id="ARBA00023211"/>
    </source>
</evidence>
<dbReference type="InterPro" id="IPR000891">
    <property type="entry name" value="PYR_CT"/>
</dbReference>
<evidence type="ECO:0000259" key="3">
    <source>
        <dbReference type="PROSITE" id="PS50991"/>
    </source>
</evidence>
<dbReference type="PROSITE" id="PS50991">
    <property type="entry name" value="PYR_CT"/>
    <property type="match status" value="1"/>
</dbReference>
<evidence type="ECO:0000313" key="5">
    <source>
        <dbReference type="Proteomes" id="UP000177026"/>
    </source>
</evidence>
<keyword evidence="2" id="KW-0464">Manganese</keyword>
<organism evidence="4 5">
    <name type="scientific">Candidatus Roizmanbacteria bacterium RIFCSPHIGHO2_01_FULL_39_8</name>
    <dbReference type="NCBI Taxonomy" id="1802033"/>
    <lineage>
        <taxon>Bacteria</taxon>
        <taxon>Candidatus Roizmaniibacteriota</taxon>
    </lineage>
</organism>
<dbReference type="Gene3D" id="1.10.238.260">
    <property type="match status" value="1"/>
</dbReference>
<dbReference type="PANTHER" id="PTHR10277:SF48">
    <property type="entry name" value="HOMOCITRATE SYNTHASE, CYTOSOLIC ISOZYME-RELATED"/>
    <property type="match status" value="1"/>
</dbReference>
<keyword evidence="1" id="KW-0808">Transferase</keyword>
<evidence type="ECO:0000256" key="1">
    <source>
        <dbReference type="ARBA" id="ARBA00022679"/>
    </source>
</evidence>
<dbReference type="EMBL" id="MFZI01000040">
    <property type="protein sequence ID" value="OGK20083.1"/>
    <property type="molecule type" value="Genomic_DNA"/>
</dbReference>
<dbReference type="InterPro" id="IPR050073">
    <property type="entry name" value="2-IPM_HCS-like"/>
</dbReference>
<reference evidence="4 5" key="1">
    <citation type="journal article" date="2016" name="Nat. Commun.">
        <title>Thousands of microbial genomes shed light on interconnected biogeochemical processes in an aquifer system.</title>
        <authorList>
            <person name="Anantharaman K."/>
            <person name="Brown C.T."/>
            <person name="Hug L.A."/>
            <person name="Sharon I."/>
            <person name="Castelle C.J."/>
            <person name="Probst A.J."/>
            <person name="Thomas B.C."/>
            <person name="Singh A."/>
            <person name="Wilkins M.J."/>
            <person name="Karaoz U."/>
            <person name="Brodie E.L."/>
            <person name="Williams K.H."/>
            <person name="Hubbard S.S."/>
            <person name="Banfield J.F."/>
        </authorList>
    </citation>
    <scope>NUCLEOTIDE SEQUENCE [LARGE SCALE GENOMIC DNA]</scope>
</reference>
<protein>
    <recommendedName>
        <fullName evidence="3">Pyruvate carboxyltransferase domain-containing protein</fullName>
    </recommendedName>
</protein>
<dbReference type="Pfam" id="PF00682">
    <property type="entry name" value="HMGL-like"/>
    <property type="match status" value="1"/>
</dbReference>
<feature type="domain" description="Pyruvate carboxyltransferase" evidence="3">
    <location>
        <begin position="8"/>
        <end position="277"/>
    </location>
</feature>
<dbReference type="GO" id="GO:0019878">
    <property type="term" value="P:lysine biosynthetic process via aminoadipic acid"/>
    <property type="evidence" value="ECO:0007669"/>
    <property type="project" value="TreeGrafter"/>
</dbReference>
<dbReference type="SUPFAM" id="SSF51569">
    <property type="entry name" value="Aldolase"/>
    <property type="match status" value="1"/>
</dbReference>
<dbReference type="InterPro" id="IPR013785">
    <property type="entry name" value="Aldolase_TIM"/>
</dbReference>
<dbReference type="Pfam" id="PF22617">
    <property type="entry name" value="HCS_D2"/>
    <property type="match status" value="1"/>
</dbReference>
<comment type="caution">
    <text evidence="4">The sequence shown here is derived from an EMBL/GenBank/DDBJ whole genome shotgun (WGS) entry which is preliminary data.</text>
</comment>
<dbReference type="Gene3D" id="3.20.20.70">
    <property type="entry name" value="Aldolase class I"/>
    <property type="match status" value="1"/>
</dbReference>
<gene>
    <name evidence="4" type="ORF">A2866_00975</name>
</gene>
<dbReference type="GO" id="GO:0004410">
    <property type="term" value="F:homocitrate synthase activity"/>
    <property type="evidence" value="ECO:0007669"/>
    <property type="project" value="TreeGrafter"/>
</dbReference>
<dbReference type="InterPro" id="IPR054691">
    <property type="entry name" value="LeuA/HCS_post-cat"/>
</dbReference>
<dbReference type="PANTHER" id="PTHR10277">
    <property type="entry name" value="HOMOCITRATE SYNTHASE-RELATED"/>
    <property type="match status" value="1"/>
</dbReference>
<sequence>MRREILLPRINEGVMREGYQAVIDGQGVSFTGTQQIEVARLLGNLGVDSIEIGSPVISRVALRDARDLVHFMHDAFPSTPVLVHARARKADIDAALAINDGKYKIGELELYRGTSPENRKGNGNHSIDEIIEESLRAINYIHEQDPSLFVRFGTEDGFRTPLKDLLKVIYYVAPHVNRISIPDTTGGADPFQVFTTILMARIAARNKPIQFHGHNDIGLVGGNYYAAIRAGAEVLDTSVFALGERNGIMDLRQMIMMMYRLYGREAVKNKYHLKYLEQIYQKVEEYLGSIPSNFRLGPNAQTDGAGVHQAAQRKNSMAYRIVDSTDFGETSTNIIIASAVVGANAIQMRAEQIGRDIDREQARLAAAEIQNTARSTEGGISPEEADAIVRRYST</sequence>
<accession>A0A1F7GMD0</accession>
<dbReference type="AlphaFoldDB" id="A0A1F7GMD0"/>
<evidence type="ECO:0000313" key="4">
    <source>
        <dbReference type="EMBL" id="OGK20083.1"/>
    </source>
</evidence>